<dbReference type="PATRIC" id="fig|536227.13.peg.3075"/>
<keyword evidence="2" id="KW-1185">Reference proteome</keyword>
<dbReference type="STRING" id="536227.Ccar_14670"/>
<organism evidence="1 2">
    <name type="scientific">Clostridium carboxidivorans P7</name>
    <dbReference type="NCBI Taxonomy" id="536227"/>
    <lineage>
        <taxon>Bacteria</taxon>
        <taxon>Bacillati</taxon>
        <taxon>Bacillota</taxon>
        <taxon>Clostridia</taxon>
        <taxon>Eubacteriales</taxon>
        <taxon>Clostridiaceae</taxon>
        <taxon>Clostridium</taxon>
    </lineage>
</organism>
<dbReference type="AlphaFoldDB" id="C6PYB5"/>
<gene>
    <name evidence="1" type="ORF">CcarbDRAFT_3782</name>
</gene>
<dbReference type="KEGG" id="cck:Ccar_14670"/>
<comment type="caution">
    <text evidence="1">The sequence shown here is derived from an EMBL/GenBank/DDBJ whole genome shotgun (WGS) entry which is preliminary data.</text>
</comment>
<proteinExistence type="predicted"/>
<protein>
    <submittedName>
        <fullName evidence="1">DNA topoisomerase IV subunit A</fullName>
    </submittedName>
</protein>
<keyword evidence="1" id="KW-0413">Isomerase</keyword>
<dbReference type="Proteomes" id="UP000004198">
    <property type="component" value="Unassembled WGS sequence"/>
</dbReference>
<dbReference type="GO" id="GO:0016853">
    <property type="term" value="F:isomerase activity"/>
    <property type="evidence" value="ECO:0007669"/>
    <property type="project" value="UniProtKB-KW"/>
</dbReference>
<sequence length="39" mass="4468">MEFYETGEGRVTLRVKTSIERLENGRVGIVITELNKSKN</sequence>
<reference evidence="1 2" key="1">
    <citation type="submission" date="2009-06" db="EMBL/GenBank/DDBJ databases">
        <title>The draft genome of Clostridium carboxidivorans P7.</title>
        <authorList>
            <consortium name="US DOE Joint Genome Institute (JGI-PGF)"/>
            <person name="Lucas S."/>
            <person name="Copeland A."/>
            <person name="Lapidus A."/>
            <person name="Glavina del Rio T."/>
            <person name="Tice H."/>
            <person name="Bruce D."/>
            <person name="Goodwin L."/>
            <person name="Pitluck S."/>
            <person name="Larimer F."/>
            <person name="Land M.L."/>
            <person name="Hauser L."/>
            <person name="Hemme C.L."/>
        </authorList>
    </citation>
    <scope>NUCLEOTIDE SEQUENCE [LARGE SCALE GENOMIC DNA]</scope>
    <source>
        <strain evidence="1 2">P7</strain>
    </source>
</reference>
<accession>C6PYB5</accession>
<evidence type="ECO:0000313" key="2">
    <source>
        <dbReference type="Proteomes" id="UP000004198"/>
    </source>
</evidence>
<dbReference type="EMBL" id="ACVI01000076">
    <property type="protein sequence ID" value="EET85791.1"/>
    <property type="molecule type" value="Genomic_DNA"/>
</dbReference>
<name>C6PYB5_9CLOT</name>
<evidence type="ECO:0000313" key="1">
    <source>
        <dbReference type="EMBL" id="EET85791.1"/>
    </source>
</evidence>